<dbReference type="Proteomes" id="UP000239757">
    <property type="component" value="Unassembled WGS sequence"/>
</dbReference>
<name>A0A2P5YMA0_GOSBA</name>
<dbReference type="AlphaFoldDB" id="A0A2P5YMA0"/>
<dbReference type="OrthoDB" id="970874at2759"/>
<accession>A0A2P5YMA0</accession>
<protein>
    <submittedName>
        <fullName evidence="1">Uncharacterized protein</fullName>
    </submittedName>
</protein>
<evidence type="ECO:0000313" key="2">
    <source>
        <dbReference type="Proteomes" id="UP000239757"/>
    </source>
</evidence>
<dbReference type="EMBL" id="KZ663009">
    <property type="protein sequence ID" value="PPS16681.1"/>
    <property type="molecule type" value="Genomic_DNA"/>
</dbReference>
<sequence>MAISLIRLDDKHIFTAQAIMAKDRVLEGFIHNMGKPVIPKIRGHLQATLTPISYLPIGSVGQSADVGRQCAVSSVSNGEKTQIEPSVVAILVEATNFTATASLEGVAQGEHVGEGQQRLGGDAWGAYRGVQSHLQAVSANNRGGELANSVEELLMPNPVLRQMPTYAPPLMTIPIQMPVQQSMTISMPATFWTYLKFGAHYDFTPILTQTLRITILQGWLIIATTRYRSYGYTMAGEDDTAIDHEGRW</sequence>
<gene>
    <name evidence="1" type="ORF">GOBAR_AA03892</name>
</gene>
<organism evidence="1 2">
    <name type="scientific">Gossypium barbadense</name>
    <name type="common">Sea Island cotton</name>
    <name type="synonym">Hibiscus barbadensis</name>
    <dbReference type="NCBI Taxonomy" id="3634"/>
    <lineage>
        <taxon>Eukaryota</taxon>
        <taxon>Viridiplantae</taxon>
        <taxon>Streptophyta</taxon>
        <taxon>Embryophyta</taxon>
        <taxon>Tracheophyta</taxon>
        <taxon>Spermatophyta</taxon>
        <taxon>Magnoliopsida</taxon>
        <taxon>eudicotyledons</taxon>
        <taxon>Gunneridae</taxon>
        <taxon>Pentapetalae</taxon>
        <taxon>rosids</taxon>
        <taxon>malvids</taxon>
        <taxon>Malvales</taxon>
        <taxon>Malvaceae</taxon>
        <taxon>Malvoideae</taxon>
        <taxon>Gossypium</taxon>
    </lineage>
</organism>
<reference evidence="1 2" key="1">
    <citation type="submission" date="2015-01" db="EMBL/GenBank/DDBJ databases">
        <title>Genome of allotetraploid Gossypium barbadense reveals genomic plasticity and fiber elongation in cotton evolution.</title>
        <authorList>
            <person name="Chen X."/>
            <person name="Liu X."/>
            <person name="Zhao B."/>
            <person name="Zheng H."/>
            <person name="Hu Y."/>
            <person name="Lu G."/>
            <person name="Yang C."/>
            <person name="Chen J."/>
            <person name="Shan C."/>
            <person name="Zhang L."/>
            <person name="Zhou Y."/>
            <person name="Wang L."/>
            <person name="Guo W."/>
            <person name="Bai Y."/>
            <person name="Ruan J."/>
            <person name="Shangguan X."/>
            <person name="Mao Y."/>
            <person name="Jiang J."/>
            <person name="Zhu Y."/>
            <person name="Lei J."/>
            <person name="Kang H."/>
            <person name="Chen S."/>
            <person name="He X."/>
            <person name="Wang R."/>
            <person name="Wang Y."/>
            <person name="Chen J."/>
            <person name="Wang L."/>
            <person name="Yu S."/>
            <person name="Wang B."/>
            <person name="Wei J."/>
            <person name="Song S."/>
            <person name="Lu X."/>
            <person name="Gao Z."/>
            <person name="Gu W."/>
            <person name="Deng X."/>
            <person name="Ma D."/>
            <person name="Wang S."/>
            <person name="Liang W."/>
            <person name="Fang L."/>
            <person name="Cai C."/>
            <person name="Zhu X."/>
            <person name="Zhou B."/>
            <person name="Zhang Y."/>
            <person name="Chen Z."/>
            <person name="Xu S."/>
            <person name="Zhu R."/>
            <person name="Wang S."/>
            <person name="Zhang T."/>
            <person name="Zhao G."/>
        </authorList>
    </citation>
    <scope>NUCLEOTIDE SEQUENCE [LARGE SCALE GENOMIC DNA]</scope>
    <source>
        <strain evidence="2">cv. Xinhai21</strain>
        <tissue evidence="1">Leaf</tissue>
    </source>
</reference>
<proteinExistence type="predicted"/>
<evidence type="ECO:0000313" key="1">
    <source>
        <dbReference type="EMBL" id="PPS16681.1"/>
    </source>
</evidence>